<protein>
    <recommendedName>
        <fullName evidence="4">Holin</fullName>
    </recommendedName>
</protein>
<dbReference type="EMBL" id="CP050066">
    <property type="protein sequence ID" value="QIP09740.1"/>
    <property type="molecule type" value="Genomic_DNA"/>
</dbReference>
<evidence type="ECO:0000313" key="2">
    <source>
        <dbReference type="EMBL" id="QIP09740.1"/>
    </source>
</evidence>
<keyword evidence="1" id="KW-1133">Transmembrane helix</keyword>
<reference evidence="2 3" key="1">
    <citation type="journal article" date="2020" name="Int. J. Syst. Evol. Microbiol.">
        <title>Description and complete genome sequences of Bradyrhizobium symbiodeficiens sp. nov., a non-symbiotic bacterium associated with legumes native to Canada.</title>
        <authorList>
            <person name="Bromfield E.S.P."/>
            <person name="Cloutier S."/>
            <person name="Nguyen H.D.T."/>
        </authorList>
    </citation>
    <scope>NUCLEOTIDE SEQUENCE [LARGE SCALE GENOMIC DNA]</scope>
    <source>
        <strain evidence="2 3">101S1MB</strain>
    </source>
</reference>
<name>A0A6G9ABA1_9BRAD</name>
<dbReference type="RefSeq" id="WP_166469297.1">
    <property type="nucleotide sequence ID" value="NZ_CP050066.2"/>
</dbReference>
<keyword evidence="1" id="KW-0472">Membrane</keyword>
<dbReference type="AlphaFoldDB" id="A0A6G9ABA1"/>
<evidence type="ECO:0008006" key="4">
    <source>
        <dbReference type="Google" id="ProtNLM"/>
    </source>
</evidence>
<keyword evidence="1" id="KW-0812">Transmembrane</keyword>
<feature type="transmembrane region" description="Helical" evidence="1">
    <location>
        <begin position="14"/>
        <end position="34"/>
    </location>
</feature>
<dbReference type="Proteomes" id="UP000500895">
    <property type="component" value="Chromosome"/>
</dbReference>
<evidence type="ECO:0000313" key="3">
    <source>
        <dbReference type="Proteomes" id="UP000500895"/>
    </source>
</evidence>
<sequence>MALKDFARIGKPEWPGIATAASLICTATIVIAIARDADFKLKDWQTMIDACIALVGGIMAYRGAMAKVELDREAAAVALQRKRLHSF</sequence>
<proteinExistence type="predicted"/>
<evidence type="ECO:0000256" key="1">
    <source>
        <dbReference type="SAM" id="Phobius"/>
    </source>
</evidence>
<accession>A0A6G9ABA1</accession>
<gene>
    <name evidence="2" type="ORF">HAV00_27410</name>
</gene>
<feature type="transmembrane region" description="Helical" evidence="1">
    <location>
        <begin position="46"/>
        <end position="64"/>
    </location>
</feature>
<organism evidence="2 3">
    <name type="scientific">Bradyrhizobium symbiodeficiens</name>
    <dbReference type="NCBI Taxonomy" id="1404367"/>
    <lineage>
        <taxon>Bacteria</taxon>
        <taxon>Pseudomonadati</taxon>
        <taxon>Pseudomonadota</taxon>
        <taxon>Alphaproteobacteria</taxon>
        <taxon>Hyphomicrobiales</taxon>
        <taxon>Nitrobacteraceae</taxon>
        <taxon>Bradyrhizobium</taxon>
    </lineage>
</organism>